<protein>
    <recommendedName>
        <fullName evidence="2">Chitin-binding type-2 domain-containing protein</fullName>
    </recommendedName>
</protein>
<dbReference type="Pfam" id="PF01607">
    <property type="entry name" value="CBM_14"/>
    <property type="match status" value="1"/>
</dbReference>
<feature type="region of interest" description="Disordered" evidence="1">
    <location>
        <begin position="845"/>
        <end position="884"/>
    </location>
</feature>
<gene>
    <name evidence="3" type="ORF">OBRU01_03382</name>
</gene>
<reference evidence="3 4" key="1">
    <citation type="journal article" date="2015" name="Genome Biol. Evol.">
        <title>The genome of winter moth (Operophtera brumata) provides a genomic perspective on sexual dimorphism and phenology.</title>
        <authorList>
            <person name="Derks M.F."/>
            <person name="Smit S."/>
            <person name="Salis L."/>
            <person name="Schijlen E."/>
            <person name="Bossers A."/>
            <person name="Mateman C."/>
            <person name="Pijl A.S."/>
            <person name="de Ridder D."/>
            <person name="Groenen M.A."/>
            <person name="Visser M.E."/>
            <person name="Megens H.J."/>
        </authorList>
    </citation>
    <scope>NUCLEOTIDE SEQUENCE [LARGE SCALE GENOMIC DNA]</scope>
    <source>
        <strain evidence="3">WM2013NL</strain>
        <tissue evidence="3">Head and thorax</tissue>
    </source>
</reference>
<dbReference type="SUPFAM" id="SSF57625">
    <property type="entry name" value="Invertebrate chitin-binding proteins"/>
    <property type="match status" value="1"/>
</dbReference>
<dbReference type="GO" id="GO:0008061">
    <property type="term" value="F:chitin binding"/>
    <property type="evidence" value="ECO:0007669"/>
    <property type="project" value="InterPro"/>
</dbReference>
<sequence>MGAAGFEHYTEGRPLVKRLIPAAADSSDIDIVEHQGVIGKAGVDFPAYPTIPNTGFNCKNVPTGYYADLETDCQVFHICDTSRKISFLCPNGTIFSQSHLICDWWFKVDCASAPALYESSAEYYSNEQKKTQKITQSLSKNQDLQQIDGGLRAESRRSSVNIPTTTERLLRHRQRLQSQTDTPYTVQATARSYQALFPDTNFNPTQRSQLTTAFEKRRKNLVQLISNNFAFPSRSTKPTFFEASTLKTTPIDYNYKEMQVVAESASFAANKNNRQFLQDYNAKNYRPYPVYTPNTPKPKQKSNPNLTTLYDIRDKDPHASNTLETTKRPTLIPYTKSYTAANDPYTRPGVSLLRTFIAKEKNKTLTTTTESTPVTEKVEDRVTENRNTFESVTKIPTTRADSPYLSETASSDRYDVYSTTNHIEGTTEPSYKERRERLMRKLNLDSFGPTQPTVSETTTEKLYGDQGRSGLVVPASSSKTLHSLAIYYATALDNLSTTPNSDETEATTPVFDYEAMEEALPALFSSNTINKYSNLFGHGANSAELLEEIKENPNATYNELMEDLMVQQSQNPLASSPQIRELAQVFTHALSAYLQDPVQFRKVLSDIRPTHPTFGELGTTTDETANTEPTTTINEDDDEILGFSEDNKAPLASAREPKALEVASKYQTISYDDVKVSTARPTEAYTTFNYRGTSARNPFRCCGKISASYTTAATPLSTSSTPIPFNNNVASNVNTLANNYSEISTTENYTGPKYGGFQNNNGLTNDPYGTGVSSTQNKPLSEYVEATNLPTAWGIEAAASTAVPVSTQDFESKKLKTTTVLPTTTTVYFTETDSVDLENEEELQRAHSQSFVGPQNNNLRQGKQLNTEEESTFKRPSEDLEAPTLPDEDITTIQTTPEPTTYKQEELTTTTHVPSSVFTSPDFDKTTNQFLWSSTFDNWQSTVIDPITLNDGLSHTAPEDITTDIRDTSYAYNTATTPTTDYATTQQAVSSTSNIEITTYGSKADNRRGRVLKDVSTEPAQDLSAITDTVVEKAKEIMGGMNATTTQKLMNVMKKTKSKTVKRLILLLVQTCDDDHNLTAEASKKALLEALMAVSQKDMEEIAKEEEASTPEYDSFRRTERLDVRPRHERRGKSLSFDPSAINSLSNPTTERVQTNPSTERVQTNPSTERVQANPTTERVQTNPTTDREQTNPTTERVKTTEEPETTVSSTTQSYVRTTANRRGVRKFATRTTPTLEARSTKATFIDTPKAEARTADKEDLKTASDTRALELLRSLYTIAARWG</sequence>
<feature type="region of interest" description="Disordered" evidence="1">
    <location>
        <begin position="1123"/>
        <end position="1214"/>
    </location>
</feature>
<keyword evidence="4" id="KW-1185">Reference proteome</keyword>
<name>A0A0L7LQB1_OPEBR</name>
<dbReference type="STRING" id="104452.A0A0L7LQB1"/>
<dbReference type="InterPro" id="IPR002557">
    <property type="entry name" value="Chitin-bd_dom"/>
</dbReference>
<dbReference type="Gene3D" id="2.170.140.10">
    <property type="entry name" value="Chitin binding domain"/>
    <property type="match status" value="1"/>
</dbReference>
<feature type="compositionally biased region" description="Polar residues" evidence="1">
    <location>
        <begin position="1141"/>
        <end position="1185"/>
    </location>
</feature>
<feature type="compositionally biased region" description="Basic and acidic residues" evidence="1">
    <location>
        <begin position="1186"/>
        <end position="1202"/>
    </location>
</feature>
<dbReference type="InterPro" id="IPR052976">
    <property type="entry name" value="Scoloptoxin-like"/>
</dbReference>
<dbReference type="PANTHER" id="PTHR22933">
    <property type="entry name" value="FI18007P1-RELATED"/>
    <property type="match status" value="1"/>
</dbReference>
<accession>A0A0L7LQB1</accession>
<feature type="compositionally biased region" description="Polar residues" evidence="1">
    <location>
        <begin position="846"/>
        <end position="865"/>
    </location>
</feature>
<proteinExistence type="predicted"/>
<evidence type="ECO:0000259" key="2">
    <source>
        <dbReference type="PROSITE" id="PS50940"/>
    </source>
</evidence>
<dbReference type="Proteomes" id="UP000037510">
    <property type="component" value="Unassembled WGS sequence"/>
</dbReference>
<evidence type="ECO:0000256" key="1">
    <source>
        <dbReference type="SAM" id="MobiDB-lite"/>
    </source>
</evidence>
<dbReference type="PANTHER" id="PTHR22933:SF42">
    <property type="entry name" value="FI18455P1-RELATED"/>
    <property type="match status" value="1"/>
</dbReference>
<dbReference type="GO" id="GO:0005576">
    <property type="term" value="C:extracellular region"/>
    <property type="evidence" value="ECO:0007669"/>
    <property type="project" value="InterPro"/>
</dbReference>
<organism evidence="3 4">
    <name type="scientific">Operophtera brumata</name>
    <name type="common">Winter moth</name>
    <name type="synonym">Phalaena brumata</name>
    <dbReference type="NCBI Taxonomy" id="104452"/>
    <lineage>
        <taxon>Eukaryota</taxon>
        <taxon>Metazoa</taxon>
        <taxon>Ecdysozoa</taxon>
        <taxon>Arthropoda</taxon>
        <taxon>Hexapoda</taxon>
        <taxon>Insecta</taxon>
        <taxon>Pterygota</taxon>
        <taxon>Neoptera</taxon>
        <taxon>Endopterygota</taxon>
        <taxon>Lepidoptera</taxon>
        <taxon>Glossata</taxon>
        <taxon>Ditrysia</taxon>
        <taxon>Geometroidea</taxon>
        <taxon>Geometridae</taxon>
        <taxon>Larentiinae</taxon>
        <taxon>Operophtera</taxon>
    </lineage>
</organism>
<feature type="domain" description="Chitin-binding type-2" evidence="2">
    <location>
        <begin position="55"/>
        <end position="112"/>
    </location>
</feature>
<dbReference type="EMBL" id="JTDY01000394">
    <property type="protein sequence ID" value="KOB77386.1"/>
    <property type="molecule type" value="Genomic_DNA"/>
</dbReference>
<dbReference type="SMART" id="SM00494">
    <property type="entry name" value="ChtBD2"/>
    <property type="match status" value="1"/>
</dbReference>
<dbReference type="PROSITE" id="PS50940">
    <property type="entry name" value="CHIT_BIND_II"/>
    <property type="match status" value="1"/>
</dbReference>
<evidence type="ECO:0000313" key="4">
    <source>
        <dbReference type="Proteomes" id="UP000037510"/>
    </source>
</evidence>
<dbReference type="InterPro" id="IPR036508">
    <property type="entry name" value="Chitin-bd_dom_sf"/>
</dbReference>
<comment type="caution">
    <text evidence="3">The sequence shown here is derived from an EMBL/GenBank/DDBJ whole genome shotgun (WGS) entry which is preliminary data.</text>
</comment>
<evidence type="ECO:0000313" key="3">
    <source>
        <dbReference type="EMBL" id="KOB77386.1"/>
    </source>
</evidence>
<feature type="region of interest" description="Disordered" evidence="1">
    <location>
        <begin position="611"/>
        <end position="630"/>
    </location>
</feature>
<feature type="compositionally biased region" description="Low complexity" evidence="1">
    <location>
        <begin position="619"/>
        <end position="630"/>
    </location>
</feature>